<dbReference type="InterPro" id="IPR001660">
    <property type="entry name" value="SAM"/>
</dbReference>
<dbReference type="Gene3D" id="1.10.30.10">
    <property type="entry name" value="High mobility group box domain"/>
    <property type="match status" value="1"/>
</dbReference>
<feature type="compositionally biased region" description="Low complexity" evidence="4">
    <location>
        <begin position="290"/>
        <end position="302"/>
    </location>
</feature>
<comment type="caution">
    <text evidence="6">The sequence shown here is derived from an EMBL/GenBank/DDBJ whole genome shotgun (WGS) entry which is preliminary data.</text>
</comment>
<feature type="compositionally biased region" description="Basic and acidic residues" evidence="4">
    <location>
        <begin position="205"/>
        <end position="217"/>
    </location>
</feature>
<dbReference type="PANTHER" id="PTHR46040">
    <property type="entry name" value="HIGH MOBILITY GROUP PROTEIN 2"/>
    <property type="match status" value="1"/>
</dbReference>
<dbReference type="SUPFAM" id="SSF47095">
    <property type="entry name" value="HMG-box"/>
    <property type="match status" value="1"/>
</dbReference>
<dbReference type="Proteomes" id="UP001166286">
    <property type="component" value="Unassembled WGS sequence"/>
</dbReference>
<feature type="compositionally biased region" description="Polar residues" evidence="4">
    <location>
        <begin position="308"/>
        <end position="330"/>
    </location>
</feature>
<dbReference type="EMBL" id="JAFEKC020000002">
    <property type="protein sequence ID" value="KAK0516512.1"/>
    <property type="molecule type" value="Genomic_DNA"/>
</dbReference>
<feature type="compositionally biased region" description="Polar residues" evidence="4">
    <location>
        <begin position="530"/>
        <end position="547"/>
    </location>
</feature>
<feature type="region of interest" description="Disordered" evidence="4">
    <location>
        <begin position="530"/>
        <end position="584"/>
    </location>
</feature>
<dbReference type="SMART" id="SM00398">
    <property type="entry name" value="HMG"/>
    <property type="match status" value="1"/>
</dbReference>
<dbReference type="InterPro" id="IPR013761">
    <property type="entry name" value="SAM/pointed_sf"/>
</dbReference>
<organism evidence="6 7">
    <name type="scientific">Cladonia borealis</name>
    <dbReference type="NCBI Taxonomy" id="184061"/>
    <lineage>
        <taxon>Eukaryota</taxon>
        <taxon>Fungi</taxon>
        <taxon>Dikarya</taxon>
        <taxon>Ascomycota</taxon>
        <taxon>Pezizomycotina</taxon>
        <taxon>Lecanoromycetes</taxon>
        <taxon>OSLEUM clade</taxon>
        <taxon>Lecanoromycetidae</taxon>
        <taxon>Lecanorales</taxon>
        <taxon>Lecanorineae</taxon>
        <taxon>Cladoniaceae</taxon>
        <taxon>Cladonia</taxon>
    </lineage>
</organism>
<dbReference type="GO" id="GO:0005634">
    <property type="term" value="C:nucleus"/>
    <property type="evidence" value="ECO:0007669"/>
    <property type="project" value="UniProtKB-UniRule"/>
</dbReference>
<evidence type="ECO:0000313" key="7">
    <source>
        <dbReference type="Proteomes" id="UP001166286"/>
    </source>
</evidence>
<feature type="compositionally biased region" description="Polar residues" evidence="4">
    <location>
        <begin position="350"/>
        <end position="365"/>
    </location>
</feature>
<name>A0AA39R7V3_9LECA</name>
<keyword evidence="1 3" id="KW-0238">DNA-binding</keyword>
<evidence type="ECO:0000256" key="1">
    <source>
        <dbReference type="ARBA" id="ARBA00023125"/>
    </source>
</evidence>
<evidence type="ECO:0000313" key="6">
    <source>
        <dbReference type="EMBL" id="KAK0516512.1"/>
    </source>
</evidence>
<dbReference type="Pfam" id="PF00536">
    <property type="entry name" value="SAM_1"/>
    <property type="match status" value="1"/>
</dbReference>
<evidence type="ECO:0000256" key="3">
    <source>
        <dbReference type="PROSITE-ProRule" id="PRU00267"/>
    </source>
</evidence>
<evidence type="ECO:0000256" key="4">
    <source>
        <dbReference type="SAM" id="MobiDB-lite"/>
    </source>
</evidence>
<dbReference type="SUPFAM" id="SSF47769">
    <property type="entry name" value="SAM/Pointed domain"/>
    <property type="match status" value="1"/>
</dbReference>
<accession>A0AA39R7V3</accession>
<dbReference type="InterPro" id="IPR036910">
    <property type="entry name" value="HMG_box_dom_sf"/>
</dbReference>
<protein>
    <recommendedName>
        <fullName evidence="5">HMG box domain-containing protein</fullName>
    </recommendedName>
</protein>
<dbReference type="SMART" id="SM00454">
    <property type="entry name" value="SAM"/>
    <property type="match status" value="1"/>
</dbReference>
<evidence type="ECO:0000256" key="2">
    <source>
        <dbReference type="ARBA" id="ARBA00023242"/>
    </source>
</evidence>
<sequence>MTDLTDILSRLGLAQYLQVFTYEGFESWETLLDITESDLEACGVKLGHRRILQREIGLARGVSVEQLSSPTASVSSARAREAGSESNRSTEGNRGNVVGGKRKYRRHPKPDENAPERAPSAYVIFSNRIREELKPDNLSFTAIAKKVGERWQDLTAEEREPFEMDASTAKEKYHAEMAEYKTTRSYREYQQYLAEFKAKNSSTSEGKRPKLVQEESTKSTTSSGSLASQTECQDPPLNGVDTRQRRFDSIGSGGLYSSARSTSGLPSPSSITSGPPVSRAGISSIVPLGTASSMPASPSTPSLRRESSIASSYHSTGQVRPSIESFSEQTGPLGLAQQPHRILTLDNKDAQTANSYSPGLFNQTRSPRRSSPLDAPRRSTRIPTLLQQHTSEDSSKSSLNSGLSSVSTAASSLFTPPVTIDEEKKATLSLPPLSMVTRLPTGGQYYDSARSQDLHQLVNRKASSYVQQQSPHSPFSPTASTGMKFESLQLPLPYNISFGQRPLPRPEHEGKLANICDIQDVNRERHSLRNLTLDQDHSSTPTPSNARSLPEPQHPPHRPDLPTLPSMSRDDPSDPALPPDADPLSVLAYAGRMVGQEYHPGLREP</sequence>
<dbReference type="CDD" id="cd09487">
    <property type="entry name" value="SAM_superfamily"/>
    <property type="match status" value="1"/>
</dbReference>
<feature type="DNA-binding region" description="HMG box" evidence="3">
    <location>
        <begin position="115"/>
        <end position="181"/>
    </location>
</feature>
<keyword evidence="7" id="KW-1185">Reference proteome</keyword>
<dbReference type="GO" id="GO:0010468">
    <property type="term" value="P:regulation of gene expression"/>
    <property type="evidence" value="ECO:0007669"/>
    <property type="project" value="TreeGrafter"/>
</dbReference>
<dbReference type="InterPro" id="IPR009071">
    <property type="entry name" value="HMG_box_dom"/>
</dbReference>
<dbReference type="PANTHER" id="PTHR46040:SF3">
    <property type="entry name" value="HIGH MOBILITY GROUP PROTEIN 2"/>
    <property type="match status" value="1"/>
</dbReference>
<dbReference type="AlphaFoldDB" id="A0AA39R7V3"/>
<feature type="region of interest" description="Disordered" evidence="4">
    <location>
        <begin position="349"/>
        <end position="402"/>
    </location>
</feature>
<proteinExistence type="predicted"/>
<dbReference type="Gene3D" id="1.10.150.50">
    <property type="entry name" value="Transcription Factor, Ets-1"/>
    <property type="match status" value="1"/>
</dbReference>
<feature type="region of interest" description="Disordered" evidence="4">
    <location>
        <begin position="69"/>
        <end position="118"/>
    </location>
</feature>
<feature type="compositionally biased region" description="Polar residues" evidence="4">
    <location>
        <begin position="258"/>
        <end position="275"/>
    </location>
</feature>
<dbReference type="InterPro" id="IPR051965">
    <property type="entry name" value="ChromReg_NeuronalGeneExpr"/>
</dbReference>
<reference evidence="6" key="1">
    <citation type="submission" date="2023-03" db="EMBL/GenBank/DDBJ databases">
        <title>Complete genome of Cladonia borealis.</title>
        <authorList>
            <person name="Park H."/>
        </authorList>
    </citation>
    <scope>NUCLEOTIDE SEQUENCE</scope>
    <source>
        <strain evidence="6">ANT050790</strain>
    </source>
</reference>
<keyword evidence="2 3" id="KW-0539">Nucleus</keyword>
<evidence type="ECO:0000259" key="5">
    <source>
        <dbReference type="PROSITE" id="PS50118"/>
    </source>
</evidence>
<dbReference type="GO" id="GO:0003677">
    <property type="term" value="F:DNA binding"/>
    <property type="evidence" value="ECO:0007669"/>
    <property type="project" value="UniProtKB-UniRule"/>
</dbReference>
<dbReference type="Pfam" id="PF00505">
    <property type="entry name" value="HMG_box"/>
    <property type="match status" value="1"/>
</dbReference>
<gene>
    <name evidence="6" type="ORF">JMJ35_001115</name>
</gene>
<feature type="domain" description="HMG box" evidence="5">
    <location>
        <begin position="115"/>
        <end position="181"/>
    </location>
</feature>
<feature type="region of interest" description="Disordered" evidence="4">
    <location>
        <begin position="198"/>
        <end position="331"/>
    </location>
</feature>
<dbReference type="PROSITE" id="PS50118">
    <property type="entry name" value="HMG_BOX_2"/>
    <property type="match status" value="1"/>
</dbReference>
<feature type="compositionally biased region" description="Low complexity" evidence="4">
    <location>
        <begin position="218"/>
        <end position="230"/>
    </location>
</feature>